<organism evidence="2 3">
    <name type="scientific">Eragrostis curvula</name>
    <name type="common">weeping love grass</name>
    <dbReference type="NCBI Taxonomy" id="38414"/>
    <lineage>
        <taxon>Eukaryota</taxon>
        <taxon>Viridiplantae</taxon>
        <taxon>Streptophyta</taxon>
        <taxon>Embryophyta</taxon>
        <taxon>Tracheophyta</taxon>
        <taxon>Spermatophyta</taxon>
        <taxon>Magnoliopsida</taxon>
        <taxon>Liliopsida</taxon>
        <taxon>Poales</taxon>
        <taxon>Poaceae</taxon>
        <taxon>PACMAD clade</taxon>
        <taxon>Chloridoideae</taxon>
        <taxon>Eragrostideae</taxon>
        <taxon>Eragrostidinae</taxon>
        <taxon>Eragrostis</taxon>
    </lineage>
</organism>
<feature type="region of interest" description="Disordered" evidence="1">
    <location>
        <begin position="1"/>
        <end position="21"/>
    </location>
</feature>
<dbReference type="AlphaFoldDB" id="A0A5J9WBT3"/>
<evidence type="ECO:0000313" key="3">
    <source>
        <dbReference type="Proteomes" id="UP000324897"/>
    </source>
</evidence>
<dbReference type="Gramene" id="TVU45809">
    <property type="protein sequence ID" value="TVU45809"/>
    <property type="gene ID" value="EJB05_05312"/>
</dbReference>
<dbReference type="OrthoDB" id="689635at2759"/>
<dbReference type="EMBL" id="RWGY01000004">
    <property type="protein sequence ID" value="TVU45809.1"/>
    <property type="molecule type" value="Genomic_DNA"/>
</dbReference>
<protein>
    <submittedName>
        <fullName evidence="2">Uncharacterized protein</fullName>
    </submittedName>
</protein>
<dbReference type="Proteomes" id="UP000324897">
    <property type="component" value="Chromosome 5"/>
</dbReference>
<sequence>MRPAARGGGGRPGPRTPPRAAVSCPALRSAVAAPRLALLASREGEGGEALEYPLWLGFKVKPVKKLWKTPILRFSTRPFGFPGSRLVVGGMRRTARPHKRHIPSTLIAWCTELCLRSFPVFSLAQPEDPSMSPCDPLVLARMAPYCDLDNLETPPELCCQMVVAAVGIGYGEEVPCLCLVAQEMDFLATGLDIDAVIKMYPVCQGILPVDSHTGDACKGINREHPSP</sequence>
<accession>A0A5J9WBT3</accession>
<name>A0A5J9WBT3_9POAL</name>
<comment type="caution">
    <text evidence="2">The sequence shown here is derived from an EMBL/GenBank/DDBJ whole genome shotgun (WGS) entry which is preliminary data.</text>
</comment>
<proteinExistence type="predicted"/>
<evidence type="ECO:0000313" key="2">
    <source>
        <dbReference type="EMBL" id="TVU45809.1"/>
    </source>
</evidence>
<feature type="non-terminal residue" evidence="2">
    <location>
        <position position="1"/>
    </location>
</feature>
<reference evidence="2 3" key="1">
    <citation type="journal article" date="2019" name="Sci. Rep.">
        <title>A high-quality genome of Eragrostis curvula grass provides insights into Poaceae evolution and supports new strategies to enhance forage quality.</title>
        <authorList>
            <person name="Carballo J."/>
            <person name="Santos B.A.C.M."/>
            <person name="Zappacosta D."/>
            <person name="Garbus I."/>
            <person name="Selva J.P."/>
            <person name="Gallo C.A."/>
            <person name="Diaz A."/>
            <person name="Albertini E."/>
            <person name="Caccamo M."/>
            <person name="Echenique V."/>
        </authorList>
    </citation>
    <scope>NUCLEOTIDE SEQUENCE [LARGE SCALE GENOMIC DNA]</scope>
    <source>
        <strain evidence="3">cv. Victoria</strain>
        <tissue evidence="2">Leaf</tissue>
    </source>
</reference>
<gene>
    <name evidence="2" type="ORF">EJB05_05312</name>
</gene>
<evidence type="ECO:0000256" key="1">
    <source>
        <dbReference type="SAM" id="MobiDB-lite"/>
    </source>
</evidence>
<feature type="compositionally biased region" description="Gly residues" evidence="1">
    <location>
        <begin position="1"/>
        <end position="12"/>
    </location>
</feature>
<keyword evidence="3" id="KW-1185">Reference proteome</keyword>